<keyword evidence="2" id="KW-1185">Reference proteome</keyword>
<dbReference type="EMBL" id="FZOD01000025">
    <property type="protein sequence ID" value="SNT11414.1"/>
    <property type="molecule type" value="Genomic_DNA"/>
</dbReference>
<evidence type="ECO:0000313" key="1">
    <source>
        <dbReference type="EMBL" id="SNT11414.1"/>
    </source>
</evidence>
<dbReference type="RefSeq" id="WP_179282179.1">
    <property type="nucleotide sequence ID" value="NZ_FZOD01000025.1"/>
</dbReference>
<organism evidence="1 2">
    <name type="scientific">Streptosporangium subroseum</name>
    <dbReference type="NCBI Taxonomy" id="106412"/>
    <lineage>
        <taxon>Bacteria</taxon>
        <taxon>Bacillati</taxon>
        <taxon>Actinomycetota</taxon>
        <taxon>Actinomycetes</taxon>
        <taxon>Streptosporangiales</taxon>
        <taxon>Streptosporangiaceae</taxon>
        <taxon>Streptosporangium</taxon>
    </lineage>
</organism>
<evidence type="ECO:0000313" key="2">
    <source>
        <dbReference type="Proteomes" id="UP000198282"/>
    </source>
</evidence>
<proteinExistence type="predicted"/>
<accession>A0A239K2T6</accession>
<dbReference type="AlphaFoldDB" id="A0A239K2T6"/>
<reference evidence="1 2" key="1">
    <citation type="submission" date="2017-06" db="EMBL/GenBank/DDBJ databases">
        <authorList>
            <person name="Kim H.J."/>
            <person name="Triplett B.A."/>
        </authorList>
    </citation>
    <scope>NUCLEOTIDE SEQUENCE [LARGE SCALE GENOMIC DNA]</scope>
    <source>
        <strain evidence="1 2">CGMCC 4.2132</strain>
    </source>
</reference>
<protein>
    <submittedName>
        <fullName evidence="1">Uncharacterized protein</fullName>
    </submittedName>
</protein>
<sequence>MSRQPAGPGHYLIAGGAGAVTFAATSPSKITFKITGSTGAPKVAEFETYAG</sequence>
<dbReference type="Proteomes" id="UP000198282">
    <property type="component" value="Unassembled WGS sequence"/>
</dbReference>
<name>A0A239K2T6_9ACTN</name>
<gene>
    <name evidence="1" type="ORF">SAMN05216276_102522</name>
</gene>